<protein>
    <submittedName>
        <fullName evidence="3">Tetratricopeptide TPR_4</fullName>
    </submittedName>
</protein>
<dbReference type="EMBL" id="CP001823">
    <property type="protein sequence ID" value="ACZ38610.1"/>
    <property type="molecule type" value="Genomic_DNA"/>
</dbReference>
<proteinExistence type="predicted"/>
<keyword evidence="4" id="KW-1185">Reference proteome</keyword>
<dbReference type="Proteomes" id="UP000002027">
    <property type="component" value="Chromosome 1"/>
</dbReference>
<feature type="transmembrane region" description="Helical" evidence="1">
    <location>
        <begin position="718"/>
        <end position="738"/>
    </location>
</feature>
<feature type="transmembrane region" description="Helical" evidence="1">
    <location>
        <begin position="1204"/>
        <end position="1222"/>
    </location>
</feature>
<feature type="transmembrane region" description="Helical" evidence="1">
    <location>
        <begin position="1139"/>
        <end position="1156"/>
    </location>
</feature>
<reference evidence="3 4" key="2">
    <citation type="journal article" date="2010" name="Stand. Genomic Sci.">
        <title>Complete genome sequence of Desulfohalobium retbaense type strain (HR(100)).</title>
        <authorList>
            <person name="Spring S."/>
            <person name="Nolan M."/>
            <person name="Lapidus A."/>
            <person name="Glavina Del Rio T."/>
            <person name="Copeland A."/>
            <person name="Tice H."/>
            <person name="Cheng J.F."/>
            <person name="Lucas S."/>
            <person name="Land M."/>
            <person name="Chen F."/>
            <person name="Bruce D."/>
            <person name="Goodwin L."/>
            <person name="Pitluck S."/>
            <person name="Ivanova N."/>
            <person name="Mavromatis K."/>
            <person name="Mikhailova N."/>
            <person name="Pati A."/>
            <person name="Chen A."/>
            <person name="Palaniappan K."/>
            <person name="Hauser L."/>
            <person name="Chang Y.J."/>
            <person name="Jeffries C.D."/>
            <person name="Munk C."/>
            <person name="Kiss H."/>
            <person name="Chain P."/>
            <person name="Han C."/>
            <person name="Brettin T."/>
            <person name="Detter J.C."/>
            <person name="Schuler E."/>
            <person name="Goker M."/>
            <person name="Rohde M."/>
            <person name="Bristow J."/>
            <person name="Eisen J.A."/>
            <person name="Markowitz V."/>
            <person name="Hugenholtz P."/>
            <person name="Kyrpides N.C."/>
            <person name="Klenk H.P."/>
        </authorList>
    </citation>
    <scope>NUCLEOTIDE SEQUENCE [LARGE SCALE GENOMIC DNA]</scope>
    <source>
        <strain evidence="4">ATCC 49802 / DSM 20745 / S 6022</strain>
    </source>
</reference>
<dbReference type="PANTHER" id="PTHR10790">
    <property type="entry name" value="TPR-DOMAIN CONTAINING PROTEIN"/>
    <property type="match status" value="1"/>
</dbReference>
<feature type="transmembrane region" description="Helical" evidence="1">
    <location>
        <begin position="628"/>
        <end position="649"/>
    </location>
</feature>
<dbReference type="OrthoDB" id="134460at2"/>
<dbReference type="InterPro" id="IPR038731">
    <property type="entry name" value="RgtA/B/C-like"/>
</dbReference>
<dbReference type="Pfam" id="PF13231">
    <property type="entry name" value="PMT_2"/>
    <property type="match status" value="1"/>
</dbReference>
<keyword evidence="1" id="KW-0812">Transmembrane</keyword>
<name>D1C2Z3_SPHTD</name>
<evidence type="ECO:0000313" key="4">
    <source>
        <dbReference type="Proteomes" id="UP000002027"/>
    </source>
</evidence>
<feature type="transmembrane region" description="Helical" evidence="1">
    <location>
        <begin position="242"/>
        <end position="260"/>
    </location>
</feature>
<feature type="transmembrane region" description="Helical" evidence="1">
    <location>
        <begin position="148"/>
        <end position="167"/>
    </location>
</feature>
<dbReference type="Pfam" id="PF10060">
    <property type="entry name" value="DUF2298"/>
    <property type="match status" value="1"/>
</dbReference>
<dbReference type="InParanoid" id="D1C2Z3"/>
<feature type="transmembrane region" description="Helical" evidence="1">
    <location>
        <begin position="1062"/>
        <end position="1082"/>
    </location>
</feature>
<feature type="transmembrane region" description="Helical" evidence="1">
    <location>
        <begin position="784"/>
        <end position="801"/>
    </location>
</feature>
<feature type="transmembrane region" description="Helical" evidence="1">
    <location>
        <begin position="124"/>
        <end position="141"/>
    </location>
</feature>
<dbReference type="RefSeq" id="WP_012871657.1">
    <property type="nucleotide sequence ID" value="NC_013523.1"/>
</dbReference>
<feature type="transmembrane region" description="Helical" evidence="1">
    <location>
        <begin position="1088"/>
        <end position="1110"/>
    </location>
</feature>
<dbReference type="InterPro" id="IPR018746">
    <property type="entry name" value="DUF2298"/>
</dbReference>
<evidence type="ECO:0000256" key="1">
    <source>
        <dbReference type="SAM" id="Phobius"/>
    </source>
</evidence>
<feature type="transmembrane region" description="Helical" evidence="1">
    <location>
        <begin position="1257"/>
        <end position="1279"/>
    </location>
</feature>
<evidence type="ECO:0000259" key="2">
    <source>
        <dbReference type="Pfam" id="PF13231"/>
    </source>
</evidence>
<keyword evidence="1" id="KW-1133">Transmembrane helix</keyword>
<dbReference type="HOGENOM" id="CLU_249441_0_0_0"/>
<dbReference type="eggNOG" id="COG5427">
    <property type="taxonomic scope" value="Bacteria"/>
</dbReference>
<feature type="transmembrane region" description="Helical" evidence="1">
    <location>
        <begin position="12"/>
        <end position="29"/>
    </location>
</feature>
<dbReference type="KEGG" id="sti:Sthe_1174"/>
<feature type="transmembrane region" description="Helical" evidence="1">
    <location>
        <begin position="899"/>
        <end position="920"/>
    </location>
</feature>
<feature type="transmembrane region" description="Helical" evidence="1">
    <location>
        <begin position="661"/>
        <end position="681"/>
    </location>
</feature>
<feature type="transmembrane region" description="Helical" evidence="1">
    <location>
        <begin position="85"/>
        <end position="104"/>
    </location>
</feature>
<sequence length="1481" mass="160381">MRNVLVPRAGWYIVVGAILALALGLRLFGHNWDDGWYLHPDERFIAIVVSDRINAPAVGELSSIFDPARSPLNPRADDADGRPQSFAYGSLPLYIVAIVGWFVGHLTGVDYHAYQNVADLGRPLTALLDTATVLLAMAFALRVYGRAAAVLTGLLLAASVILIQLAHFFTTDTWITFFSVGTLFAALRLWETRGMRWAVLAGAAVGAGLATKVSVVTLVMPVLVAALAPNLHGRWRFVGRSAMPLLGAAAVAALLVFAVFEPYALWRPVPFVEDAVTQWEIVSGRFDVPFTRQFVGTTRGVYQIDNLVRWGLGPPLGLAAIGGTVAGIRRTLRRRTPGDVILVTWVLSYFALVGIADAKFLRYMAPIVPALVILAAAWLTDLAGRQAIHRWRRVLAWSLVGLVALGTVAWALAFVQIYTQTHPRIAASEWIYRNIPPGATLTAEYWDDALPIPIGGRPADTYRTLTLDLYADRDNESAFAYLTGQLAEADYIVLSSDRLSSSIPRLPWRYPVYTQYYHLLESGQLGFQLVYHGTNYPRLGPVTIVDDSADESFRVYDHPEVRIYKKVERLSADELRQRFAWALAQPWSPTRERPDNYLLDGMPPGQRLAADDLGWSARLTRNGAAATVVWLVALAVLALATLPVTLLLLRAFPDQGWGVTRTVGLIAVGYIVWIGASLGVSRFTLPWIIAAVAITAFAAWSGLRAHLPALMHEVRARWPVIVASEVAFLIGFGFFLLLRSLNPDLWHTYWGGEKPMEMAYISAIGRSATLPPYVPWFAGGVMNYYYYGFYLVALLWKLTGVPPEIGFQLAAATLAGLVTAGAFSLSAALCSRVLRLERPRTIVGCGVVGTLLAVGIGNLDALGQILTTGSLSVDYWQSSRVVDYAITEFPYFSLLWADVHPHLLALPVTLLLLALLYAWLLRPPDTRGGAWPWLWSGAVALTGGSIAVINSWDLPLTVLFTGAVLATAALRSKRSPGRSVVLAVLHTVALVAIARWLFEPFFSRFVVLVGGVARTTEGTPPLQYLVHFGPFLGILAAAGGTFAARQLTTREKARDSSQSDTVAALAAVVTALGGYTVVVLLLGPVGWLSLGGIAITVFGAAMMGFGVPMVLGGGIPAARLVLPLLGVPVGALAPVRPTAAALIPALAVAAALWFRLRERPGAAMAALALAAAVGIGLGVDLVYVVDDLSGSDWARMNTVFKFYFQSWALYALGATVALAWLIRVARSDIGSAPIGLVARPHARGHQRRGVEHTVPSLVARAALAGAVVLILAGLAYPLFATRTRLAERMPGSPTAPTLDGLAWMRGSWIANAAGQPIDFSGDYDAIQWLREHADGLPVILEASIGPYRGNGSRISAATGLPDVLGWDRHQRQQRPWPEIDERLLDVRRIYASTDVGEKRTLLRRYGVRYIVVGDVERFTVIQAPFAGATQPAEPYAPPEGLAAFDQMLGTDLRLAFESGNTRIYEVLPFPSLAPLATRGTR</sequence>
<feature type="transmembrane region" description="Helical" evidence="1">
    <location>
        <begin position="842"/>
        <end position="866"/>
    </location>
</feature>
<gene>
    <name evidence="3" type="ordered locus">Sthe_1174</name>
</gene>
<feature type="transmembrane region" description="Helical" evidence="1">
    <location>
        <begin position="363"/>
        <end position="382"/>
    </location>
</feature>
<feature type="transmembrane region" description="Helical" evidence="1">
    <location>
        <begin position="687"/>
        <end position="706"/>
    </location>
</feature>
<dbReference type="PANTHER" id="PTHR10790:SF51">
    <property type="entry name" value="TETRATRICOPEPTIDE REPEAT PROTEIN"/>
    <property type="match status" value="1"/>
</dbReference>
<dbReference type="eggNOG" id="COG1807">
    <property type="taxonomic scope" value="Bacteria"/>
</dbReference>
<accession>D1C2Z3</accession>
<evidence type="ECO:0000313" key="3">
    <source>
        <dbReference type="EMBL" id="ACZ38610.1"/>
    </source>
</evidence>
<feature type="transmembrane region" description="Helical" evidence="1">
    <location>
        <begin position="197"/>
        <end position="222"/>
    </location>
</feature>
<feature type="transmembrane region" description="Helical" evidence="1">
    <location>
        <begin position="1163"/>
        <end position="1184"/>
    </location>
</feature>
<feature type="transmembrane region" description="Helical" evidence="1">
    <location>
        <begin position="979"/>
        <end position="998"/>
    </location>
</feature>
<feature type="transmembrane region" description="Helical" evidence="1">
    <location>
        <begin position="339"/>
        <end position="357"/>
    </location>
</feature>
<feature type="transmembrane region" description="Helical" evidence="1">
    <location>
        <begin position="394"/>
        <end position="418"/>
    </location>
</feature>
<keyword evidence="1" id="KW-0472">Membrane</keyword>
<feature type="transmembrane region" description="Helical" evidence="1">
    <location>
        <begin position="807"/>
        <end position="830"/>
    </location>
</feature>
<feature type="transmembrane region" description="Helical" evidence="1">
    <location>
        <begin position="173"/>
        <end position="190"/>
    </location>
</feature>
<feature type="transmembrane region" description="Helical" evidence="1">
    <location>
        <begin position="932"/>
        <end position="949"/>
    </location>
</feature>
<reference evidence="4" key="1">
    <citation type="submission" date="2009-11" db="EMBL/GenBank/DDBJ databases">
        <title>The complete chromosome 1 of Sphaerobacter thermophilus DSM 20745.</title>
        <authorList>
            <person name="Lucas S."/>
            <person name="Copeland A."/>
            <person name="Lapidus A."/>
            <person name="Glavina del Rio T."/>
            <person name="Dalin E."/>
            <person name="Tice H."/>
            <person name="Bruce D."/>
            <person name="Goodwin L."/>
            <person name="Pitluck S."/>
            <person name="Kyrpides N."/>
            <person name="Mavromatis K."/>
            <person name="Ivanova N."/>
            <person name="Mikhailova N."/>
            <person name="LaButti K.M."/>
            <person name="Clum A."/>
            <person name="Sun H.I."/>
            <person name="Brettin T."/>
            <person name="Detter J.C."/>
            <person name="Han C."/>
            <person name="Larimer F."/>
            <person name="Land M."/>
            <person name="Hauser L."/>
            <person name="Markowitz V."/>
            <person name="Cheng J.F."/>
            <person name="Hugenholtz P."/>
            <person name="Woyke T."/>
            <person name="Wu D."/>
            <person name="Steenblock K."/>
            <person name="Schneider S."/>
            <person name="Pukall R."/>
            <person name="Goeker M."/>
            <person name="Klenk H.P."/>
            <person name="Eisen J.A."/>
        </authorList>
    </citation>
    <scope>NUCLEOTIDE SEQUENCE [LARGE SCALE GENOMIC DNA]</scope>
    <source>
        <strain evidence="4">ATCC 49802 / DSM 20745 / S 6022</strain>
    </source>
</reference>
<dbReference type="NCBIfam" id="TIGR03662">
    <property type="entry name" value="Chlor_Arch_YYY"/>
    <property type="match status" value="1"/>
</dbReference>
<feature type="domain" description="Glycosyltransferase RgtA/B/C/D-like" evidence="2">
    <location>
        <begin position="125"/>
        <end position="258"/>
    </location>
</feature>
<dbReference type="STRING" id="479434.Sthe_1174"/>
<feature type="transmembrane region" description="Helical" evidence="1">
    <location>
        <begin position="1024"/>
        <end position="1042"/>
    </location>
</feature>
<organism evidence="3 4">
    <name type="scientific">Sphaerobacter thermophilus (strain ATCC 49802 / DSM 20745 / KCCM 41009 / NCIMB 13125 / S 6022)</name>
    <dbReference type="NCBI Taxonomy" id="479434"/>
    <lineage>
        <taxon>Bacteria</taxon>
        <taxon>Pseudomonadati</taxon>
        <taxon>Thermomicrobiota</taxon>
        <taxon>Thermomicrobia</taxon>
        <taxon>Sphaerobacterales</taxon>
        <taxon>Sphaerobacterineae</taxon>
        <taxon>Sphaerobacteraceae</taxon>
        <taxon>Sphaerobacter</taxon>
    </lineage>
</organism>